<dbReference type="Proteomes" id="UP001243989">
    <property type="component" value="Unassembled WGS sequence"/>
</dbReference>
<dbReference type="RefSeq" id="XP_060448493.1">
    <property type="nucleotide sequence ID" value="XM_060582334.1"/>
</dbReference>
<accession>A0AAI9ZXA5</accession>
<protein>
    <submittedName>
        <fullName evidence="2">Uncharacterized protein</fullName>
    </submittedName>
</protein>
<feature type="region of interest" description="Disordered" evidence="1">
    <location>
        <begin position="125"/>
        <end position="151"/>
    </location>
</feature>
<organism evidence="2 3">
    <name type="scientific">Colletotrichum phormii</name>
    <dbReference type="NCBI Taxonomy" id="359342"/>
    <lineage>
        <taxon>Eukaryota</taxon>
        <taxon>Fungi</taxon>
        <taxon>Dikarya</taxon>
        <taxon>Ascomycota</taxon>
        <taxon>Pezizomycotina</taxon>
        <taxon>Sordariomycetes</taxon>
        <taxon>Hypocreomycetidae</taxon>
        <taxon>Glomerellales</taxon>
        <taxon>Glomerellaceae</taxon>
        <taxon>Colletotrichum</taxon>
        <taxon>Colletotrichum acutatum species complex</taxon>
    </lineage>
</organism>
<name>A0AAI9ZXA5_9PEZI</name>
<keyword evidence="3" id="KW-1185">Reference proteome</keyword>
<evidence type="ECO:0000313" key="2">
    <source>
        <dbReference type="EMBL" id="KAK1639886.1"/>
    </source>
</evidence>
<reference evidence="2" key="1">
    <citation type="submission" date="2021-06" db="EMBL/GenBank/DDBJ databases">
        <title>Comparative genomics, transcriptomics and evolutionary studies reveal genomic signatures of adaptation to plant cell wall in hemibiotrophic fungi.</title>
        <authorList>
            <consortium name="DOE Joint Genome Institute"/>
            <person name="Baroncelli R."/>
            <person name="Diaz J.F."/>
            <person name="Benocci T."/>
            <person name="Peng M."/>
            <person name="Battaglia E."/>
            <person name="Haridas S."/>
            <person name="Andreopoulos W."/>
            <person name="Labutti K."/>
            <person name="Pangilinan J."/>
            <person name="Floch G.L."/>
            <person name="Makela M.R."/>
            <person name="Henrissat B."/>
            <person name="Grigoriev I.V."/>
            <person name="Crouch J.A."/>
            <person name="De Vries R.P."/>
            <person name="Sukno S.A."/>
            <person name="Thon M.R."/>
        </authorList>
    </citation>
    <scope>NUCLEOTIDE SEQUENCE</scope>
    <source>
        <strain evidence="2">CBS 102054</strain>
    </source>
</reference>
<gene>
    <name evidence="2" type="ORF">BDP81DRAFT_184924</name>
</gene>
<feature type="region of interest" description="Disordered" evidence="1">
    <location>
        <begin position="13"/>
        <end position="107"/>
    </location>
</feature>
<feature type="compositionally biased region" description="Basic and acidic residues" evidence="1">
    <location>
        <begin position="140"/>
        <end position="151"/>
    </location>
</feature>
<dbReference type="AlphaFoldDB" id="A0AAI9ZXA5"/>
<evidence type="ECO:0000256" key="1">
    <source>
        <dbReference type="SAM" id="MobiDB-lite"/>
    </source>
</evidence>
<comment type="caution">
    <text evidence="2">The sequence shown here is derived from an EMBL/GenBank/DDBJ whole genome shotgun (WGS) entry which is preliminary data.</text>
</comment>
<evidence type="ECO:0000313" key="3">
    <source>
        <dbReference type="Proteomes" id="UP001243989"/>
    </source>
</evidence>
<dbReference type="GeneID" id="85467196"/>
<proteinExistence type="predicted"/>
<dbReference type="EMBL" id="JAHMHQ010000005">
    <property type="protein sequence ID" value="KAK1639886.1"/>
    <property type="molecule type" value="Genomic_DNA"/>
</dbReference>
<sequence length="151" mass="16429">MLVYRDPVGYAVFSTQTEEDPSPGFPVKKDDPSTPAPKLQMRRRRRDGVLPKPPPARGCRGKVRLAPVSHTRSKDNGAGVYEEGQGTRPSGMAASSTTKTAHHKHGRARLPYLCTEYISTGTLLPTFTGGHGKSGCPRGKMRELSGESRVR</sequence>